<gene>
    <name evidence="1" type="ORF">DPMN_144972</name>
</gene>
<reference evidence="1" key="2">
    <citation type="submission" date="2020-11" db="EMBL/GenBank/DDBJ databases">
        <authorList>
            <person name="McCartney M.A."/>
            <person name="Auch B."/>
            <person name="Kono T."/>
            <person name="Mallez S."/>
            <person name="Becker A."/>
            <person name="Gohl D.M."/>
            <person name="Silverstein K.A.T."/>
            <person name="Koren S."/>
            <person name="Bechman K.B."/>
            <person name="Herman A."/>
            <person name="Abrahante J.E."/>
            <person name="Garbe J."/>
        </authorList>
    </citation>
    <scope>NUCLEOTIDE SEQUENCE</scope>
    <source>
        <strain evidence="1">Duluth1</strain>
        <tissue evidence="1">Whole animal</tissue>
    </source>
</reference>
<name>A0A9D4F7G0_DREPO</name>
<protein>
    <submittedName>
        <fullName evidence="1">Uncharacterized protein</fullName>
    </submittedName>
</protein>
<evidence type="ECO:0000313" key="1">
    <source>
        <dbReference type="EMBL" id="KAH3791486.1"/>
    </source>
</evidence>
<sequence>MGDLPVSVIYVSDGINAGPLGSKSGRHSTVSLYKLAHVARQYTFYQFQTQLHI</sequence>
<proteinExistence type="predicted"/>
<evidence type="ECO:0000313" key="2">
    <source>
        <dbReference type="Proteomes" id="UP000828390"/>
    </source>
</evidence>
<dbReference type="Proteomes" id="UP000828390">
    <property type="component" value="Unassembled WGS sequence"/>
</dbReference>
<accession>A0A9D4F7G0</accession>
<organism evidence="1 2">
    <name type="scientific">Dreissena polymorpha</name>
    <name type="common">Zebra mussel</name>
    <name type="synonym">Mytilus polymorpha</name>
    <dbReference type="NCBI Taxonomy" id="45954"/>
    <lineage>
        <taxon>Eukaryota</taxon>
        <taxon>Metazoa</taxon>
        <taxon>Spiralia</taxon>
        <taxon>Lophotrochozoa</taxon>
        <taxon>Mollusca</taxon>
        <taxon>Bivalvia</taxon>
        <taxon>Autobranchia</taxon>
        <taxon>Heteroconchia</taxon>
        <taxon>Euheterodonta</taxon>
        <taxon>Imparidentia</taxon>
        <taxon>Neoheterodontei</taxon>
        <taxon>Myida</taxon>
        <taxon>Dreissenoidea</taxon>
        <taxon>Dreissenidae</taxon>
        <taxon>Dreissena</taxon>
    </lineage>
</organism>
<dbReference type="AlphaFoldDB" id="A0A9D4F7G0"/>
<dbReference type="EMBL" id="JAIWYP010000007">
    <property type="protein sequence ID" value="KAH3791486.1"/>
    <property type="molecule type" value="Genomic_DNA"/>
</dbReference>
<reference evidence="1" key="1">
    <citation type="journal article" date="2019" name="bioRxiv">
        <title>The Genome of the Zebra Mussel, Dreissena polymorpha: A Resource for Invasive Species Research.</title>
        <authorList>
            <person name="McCartney M.A."/>
            <person name="Auch B."/>
            <person name="Kono T."/>
            <person name="Mallez S."/>
            <person name="Zhang Y."/>
            <person name="Obille A."/>
            <person name="Becker A."/>
            <person name="Abrahante J.E."/>
            <person name="Garbe J."/>
            <person name="Badalamenti J.P."/>
            <person name="Herman A."/>
            <person name="Mangelson H."/>
            <person name="Liachko I."/>
            <person name="Sullivan S."/>
            <person name="Sone E.D."/>
            <person name="Koren S."/>
            <person name="Silverstein K.A.T."/>
            <person name="Beckman K.B."/>
            <person name="Gohl D.M."/>
        </authorList>
    </citation>
    <scope>NUCLEOTIDE SEQUENCE</scope>
    <source>
        <strain evidence="1">Duluth1</strain>
        <tissue evidence="1">Whole animal</tissue>
    </source>
</reference>
<comment type="caution">
    <text evidence="1">The sequence shown here is derived from an EMBL/GenBank/DDBJ whole genome shotgun (WGS) entry which is preliminary data.</text>
</comment>
<keyword evidence="2" id="KW-1185">Reference proteome</keyword>